<dbReference type="InterPro" id="IPR014284">
    <property type="entry name" value="RNA_pol_sigma-70_dom"/>
</dbReference>
<dbReference type="InterPro" id="IPR036388">
    <property type="entry name" value="WH-like_DNA-bd_sf"/>
</dbReference>
<keyword evidence="4" id="KW-0804">Transcription</keyword>
<dbReference type="InterPro" id="IPR013249">
    <property type="entry name" value="RNA_pol_sigma70_r4_t2"/>
</dbReference>
<dbReference type="PANTHER" id="PTHR43133">
    <property type="entry name" value="RNA POLYMERASE ECF-TYPE SIGMA FACTO"/>
    <property type="match status" value="1"/>
</dbReference>
<dbReference type="InterPro" id="IPR013325">
    <property type="entry name" value="RNA_pol_sigma_r2"/>
</dbReference>
<evidence type="ECO:0000313" key="8">
    <source>
        <dbReference type="Proteomes" id="UP000198748"/>
    </source>
</evidence>
<evidence type="ECO:0000256" key="4">
    <source>
        <dbReference type="ARBA" id="ARBA00023163"/>
    </source>
</evidence>
<dbReference type="EMBL" id="FNAN01000007">
    <property type="protein sequence ID" value="SDE80085.1"/>
    <property type="molecule type" value="Genomic_DNA"/>
</dbReference>
<comment type="similarity">
    <text evidence="1">Belongs to the sigma-70 factor family. ECF subfamily.</text>
</comment>
<keyword evidence="8" id="KW-1185">Reference proteome</keyword>
<keyword evidence="2" id="KW-0805">Transcription regulation</keyword>
<dbReference type="STRING" id="659014.SAMN04487996_10730"/>
<feature type="domain" description="RNA polymerase sigma-70 region 2" evidence="5">
    <location>
        <begin position="27"/>
        <end position="89"/>
    </location>
</feature>
<evidence type="ECO:0000313" key="7">
    <source>
        <dbReference type="EMBL" id="SDE80085.1"/>
    </source>
</evidence>
<dbReference type="PANTHER" id="PTHR43133:SF46">
    <property type="entry name" value="RNA POLYMERASE SIGMA-70 FACTOR ECF SUBFAMILY"/>
    <property type="match status" value="1"/>
</dbReference>
<feature type="domain" description="RNA polymerase sigma factor 70 region 4 type 2" evidence="6">
    <location>
        <begin position="128"/>
        <end position="167"/>
    </location>
</feature>
<protein>
    <submittedName>
        <fullName evidence="7">RNA polymerase sigma-70 factor, ECF subfamily</fullName>
    </submittedName>
</protein>
<dbReference type="GO" id="GO:0006352">
    <property type="term" value="P:DNA-templated transcription initiation"/>
    <property type="evidence" value="ECO:0007669"/>
    <property type="project" value="InterPro"/>
</dbReference>
<dbReference type="NCBIfam" id="TIGR02937">
    <property type="entry name" value="sigma70-ECF"/>
    <property type="match status" value="1"/>
</dbReference>
<evidence type="ECO:0000256" key="3">
    <source>
        <dbReference type="ARBA" id="ARBA00023082"/>
    </source>
</evidence>
<proteinExistence type="inferred from homology"/>
<gene>
    <name evidence="7" type="ORF">SAMN04487996_10730</name>
</gene>
<reference evidence="8" key="1">
    <citation type="submission" date="2016-10" db="EMBL/GenBank/DDBJ databases">
        <authorList>
            <person name="Varghese N."/>
            <person name="Submissions S."/>
        </authorList>
    </citation>
    <scope>NUCLEOTIDE SEQUENCE [LARGE SCALE GENOMIC DNA]</scope>
    <source>
        <strain evidence="8">DSM 25329</strain>
    </source>
</reference>
<dbReference type="OrthoDB" id="679904at2"/>
<dbReference type="Gene3D" id="1.10.1740.10">
    <property type="match status" value="1"/>
</dbReference>
<dbReference type="SUPFAM" id="SSF88946">
    <property type="entry name" value="Sigma2 domain of RNA polymerase sigma factors"/>
    <property type="match status" value="1"/>
</dbReference>
<organism evidence="7 8">
    <name type="scientific">Dyadobacter soli</name>
    <dbReference type="NCBI Taxonomy" id="659014"/>
    <lineage>
        <taxon>Bacteria</taxon>
        <taxon>Pseudomonadati</taxon>
        <taxon>Bacteroidota</taxon>
        <taxon>Cytophagia</taxon>
        <taxon>Cytophagales</taxon>
        <taxon>Spirosomataceae</taxon>
        <taxon>Dyadobacter</taxon>
    </lineage>
</organism>
<dbReference type="AlphaFoldDB" id="A0A1G7FWG3"/>
<dbReference type="Pfam" id="PF08281">
    <property type="entry name" value="Sigma70_r4_2"/>
    <property type="match status" value="1"/>
</dbReference>
<evidence type="ECO:0000259" key="5">
    <source>
        <dbReference type="Pfam" id="PF04542"/>
    </source>
</evidence>
<keyword evidence="3" id="KW-0731">Sigma factor</keyword>
<dbReference type="SUPFAM" id="SSF88659">
    <property type="entry name" value="Sigma3 and sigma4 domains of RNA polymerase sigma factors"/>
    <property type="match status" value="1"/>
</dbReference>
<dbReference type="GO" id="GO:0016987">
    <property type="term" value="F:sigma factor activity"/>
    <property type="evidence" value="ECO:0007669"/>
    <property type="project" value="UniProtKB-KW"/>
</dbReference>
<evidence type="ECO:0000256" key="2">
    <source>
        <dbReference type="ARBA" id="ARBA00023015"/>
    </source>
</evidence>
<dbReference type="InterPro" id="IPR039425">
    <property type="entry name" value="RNA_pol_sigma-70-like"/>
</dbReference>
<dbReference type="InterPro" id="IPR007627">
    <property type="entry name" value="RNA_pol_sigma70_r2"/>
</dbReference>
<dbReference type="RefSeq" id="WP_090149916.1">
    <property type="nucleotide sequence ID" value="NZ_FNAN01000007.1"/>
</dbReference>
<dbReference type="Proteomes" id="UP000198748">
    <property type="component" value="Unassembled WGS sequence"/>
</dbReference>
<evidence type="ECO:0000256" key="1">
    <source>
        <dbReference type="ARBA" id="ARBA00010641"/>
    </source>
</evidence>
<evidence type="ECO:0000259" key="6">
    <source>
        <dbReference type="Pfam" id="PF08281"/>
    </source>
</evidence>
<accession>A0A1G7FWG3</accession>
<dbReference type="GO" id="GO:0003677">
    <property type="term" value="F:DNA binding"/>
    <property type="evidence" value="ECO:0007669"/>
    <property type="project" value="InterPro"/>
</dbReference>
<name>A0A1G7FWG3_9BACT</name>
<sequence>MRVDDHLYDLELYSLAKSGDEHAFTMLYRRHWQSLFNGAYKRLQCKDQSQDIVQNIFIDFWERRNSVDVGNVQAYLHTAVRFQVFKHTARQPQNAQLLQTFEASLAAAGHADDAVLEEEIRTLLSLWIEALPFKRREIFLQHYFEGLSTAEIAARLNIAQKTVQNQLNTATIELRTKFDKILCIDLIALAIFFQ</sequence>
<dbReference type="Gene3D" id="1.10.10.10">
    <property type="entry name" value="Winged helix-like DNA-binding domain superfamily/Winged helix DNA-binding domain"/>
    <property type="match status" value="1"/>
</dbReference>
<dbReference type="Pfam" id="PF04542">
    <property type="entry name" value="Sigma70_r2"/>
    <property type="match status" value="1"/>
</dbReference>
<dbReference type="InterPro" id="IPR013324">
    <property type="entry name" value="RNA_pol_sigma_r3/r4-like"/>
</dbReference>